<dbReference type="Gene3D" id="3.30.70.2650">
    <property type="match status" value="1"/>
</dbReference>
<dbReference type="Pfam" id="PF20803">
    <property type="entry name" value="PaaX_M"/>
    <property type="match status" value="1"/>
</dbReference>
<dbReference type="PANTHER" id="PTHR30319">
    <property type="entry name" value="PHENYLACETIC ACID REGULATOR-RELATED TRANSCRIPTIONAL REPRESSOR"/>
    <property type="match status" value="1"/>
</dbReference>
<name>A0A2M7Q7R2_9BACT</name>
<reference evidence="3" key="1">
    <citation type="submission" date="2017-09" db="EMBL/GenBank/DDBJ databases">
        <title>Depth-based differentiation of microbial function through sediment-hosted aquifers and enrichment of novel symbionts in the deep terrestrial subsurface.</title>
        <authorList>
            <person name="Probst A.J."/>
            <person name="Ladd B."/>
            <person name="Jarett J.K."/>
            <person name="Geller-Mcgrath D.E."/>
            <person name="Sieber C.M.K."/>
            <person name="Emerson J.B."/>
            <person name="Anantharaman K."/>
            <person name="Thomas B.C."/>
            <person name="Malmstrom R."/>
            <person name="Stieglmeier M."/>
            <person name="Klingl A."/>
            <person name="Woyke T."/>
            <person name="Ryan C.M."/>
            <person name="Banfield J.F."/>
        </authorList>
    </citation>
    <scope>NUCLEOTIDE SEQUENCE [LARGE SCALE GENOMIC DNA]</scope>
</reference>
<proteinExistence type="predicted"/>
<dbReference type="Proteomes" id="UP000230363">
    <property type="component" value="Unassembled WGS sequence"/>
</dbReference>
<dbReference type="GO" id="GO:0006351">
    <property type="term" value="P:DNA-templated transcription"/>
    <property type="evidence" value="ECO:0007669"/>
    <property type="project" value="TreeGrafter"/>
</dbReference>
<protein>
    <recommendedName>
        <fullName evidence="1">Transcriptional repressor PaaX-like central Cas2-like domain-containing protein</fullName>
    </recommendedName>
</protein>
<dbReference type="AlphaFoldDB" id="A0A2M7Q7R2"/>
<evidence type="ECO:0000313" key="2">
    <source>
        <dbReference type="EMBL" id="PIY59413.1"/>
    </source>
</evidence>
<dbReference type="EMBL" id="PFKZ01000073">
    <property type="protein sequence ID" value="PIY59413.1"/>
    <property type="molecule type" value="Genomic_DNA"/>
</dbReference>
<dbReference type="InterPro" id="IPR048846">
    <property type="entry name" value="PaaX-like_central"/>
</dbReference>
<gene>
    <name evidence="2" type="ORF">COY96_01960</name>
</gene>
<feature type="domain" description="Transcriptional repressor PaaX-like central Cas2-like" evidence="1">
    <location>
        <begin position="122"/>
        <end position="190"/>
    </location>
</feature>
<accession>A0A2M7Q7R2</accession>
<comment type="caution">
    <text evidence="2">The sequence shown here is derived from an EMBL/GenBank/DDBJ whole genome shotgun (WGS) entry which is preliminary data.</text>
</comment>
<dbReference type="PANTHER" id="PTHR30319:SF1">
    <property type="entry name" value="TRANSCRIPTIONAL REPRESSOR PAAX"/>
    <property type="match status" value="1"/>
</dbReference>
<evidence type="ECO:0000259" key="1">
    <source>
        <dbReference type="Pfam" id="PF20803"/>
    </source>
</evidence>
<evidence type="ECO:0000313" key="3">
    <source>
        <dbReference type="Proteomes" id="UP000230363"/>
    </source>
</evidence>
<organism evidence="2 3">
    <name type="scientific">Candidatus Wolfebacteria bacterium CG_4_10_14_0_8_um_filter_37_11</name>
    <dbReference type="NCBI Taxonomy" id="1975062"/>
    <lineage>
        <taxon>Bacteria</taxon>
        <taxon>Candidatus Wolfeibacteriota</taxon>
    </lineage>
</organism>
<sequence length="202" mass="23882">MNKKKLEQRIKELPVNISIGGVALLFGLAERGAVALSEILETGGHSFGRSYSRMNELKNFWDYYEELKNLHEKSAHTILWRLHKKGLVKKVSIKKKNYYKLTISGFKIVNIIQKQNEDFIEHPWDGKWRMIMFDVPEKNRKNRDWLRAQLLFWEYKPIQKSVFIGKNPLDEDFWNCIVKFNLNQYIHLLTIGEIDDDGILAD</sequence>